<gene>
    <name evidence="1" type="ORF">ACFQO8_09905</name>
</gene>
<keyword evidence="2" id="KW-1185">Reference proteome</keyword>
<dbReference type="InterPro" id="IPR014975">
    <property type="entry name" value="DUF1836"/>
</dbReference>
<accession>A0ABW2PRZ6</accession>
<dbReference type="Pfam" id="PF08876">
    <property type="entry name" value="DUF1836"/>
    <property type="match status" value="1"/>
</dbReference>
<dbReference type="PANTHER" id="PTHR40056:SF1">
    <property type="entry name" value="DUF1836 DOMAIN-CONTAINING PROTEIN"/>
    <property type="match status" value="1"/>
</dbReference>
<proteinExistence type="predicted"/>
<evidence type="ECO:0000313" key="2">
    <source>
        <dbReference type="Proteomes" id="UP001596439"/>
    </source>
</evidence>
<reference evidence="2" key="1">
    <citation type="journal article" date="2019" name="Int. J. Syst. Evol. Microbiol.">
        <title>The Global Catalogue of Microorganisms (GCM) 10K type strain sequencing project: providing services to taxonomists for standard genome sequencing and annotation.</title>
        <authorList>
            <consortium name="The Broad Institute Genomics Platform"/>
            <consortium name="The Broad Institute Genome Sequencing Center for Infectious Disease"/>
            <person name="Wu L."/>
            <person name="Ma J."/>
        </authorList>
    </citation>
    <scope>NUCLEOTIDE SEQUENCE [LARGE SCALE GENOMIC DNA]</scope>
    <source>
        <strain evidence="2">CCUG 55590</strain>
    </source>
</reference>
<dbReference type="Proteomes" id="UP001596439">
    <property type="component" value="Unassembled WGS sequence"/>
</dbReference>
<protein>
    <submittedName>
        <fullName evidence="1">DUF1836 domain-containing protein</fullName>
    </submittedName>
</protein>
<evidence type="ECO:0000313" key="1">
    <source>
        <dbReference type="EMBL" id="MFC7390465.1"/>
    </source>
</evidence>
<dbReference type="RefSeq" id="WP_214789563.1">
    <property type="nucleotide sequence ID" value="NZ_JANIEL010000073.1"/>
</dbReference>
<comment type="caution">
    <text evidence="1">The sequence shown here is derived from an EMBL/GenBank/DDBJ whole genome shotgun (WGS) entry which is preliminary data.</text>
</comment>
<sequence length="172" mass="19942">MKAKNITETEGTLPRDVLPTVDLYMDQVIQLFEQHYGKMKRDEDETILTKTMINNYAKGKLFHPVKNKKYTNEHLMLLSLIYEMKGLLSISDIKETLRPLNESDETFSLEDFYEAYQAQKVKNLEAFEAQADTLLHASLEKESDVQRSLAIASAVHMSHLYQRLAEQLIDEK</sequence>
<name>A0ABW2PRZ6_9BACL</name>
<organism evidence="1 2">
    <name type="scientific">Exiguobacterium aestuarii</name>
    <dbReference type="NCBI Taxonomy" id="273527"/>
    <lineage>
        <taxon>Bacteria</taxon>
        <taxon>Bacillati</taxon>
        <taxon>Bacillota</taxon>
        <taxon>Bacilli</taxon>
        <taxon>Bacillales</taxon>
        <taxon>Bacillales Family XII. Incertae Sedis</taxon>
        <taxon>Exiguobacterium</taxon>
    </lineage>
</organism>
<dbReference type="EMBL" id="JBHTCE010000001">
    <property type="protein sequence ID" value="MFC7390465.1"/>
    <property type="molecule type" value="Genomic_DNA"/>
</dbReference>
<dbReference type="PANTHER" id="PTHR40056">
    <property type="entry name" value="HYPOTHETICAL CYTOSOLIC PROTEIN"/>
    <property type="match status" value="1"/>
</dbReference>